<evidence type="ECO:0000313" key="1">
    <source>
        <dbReference type="EMBL" id="PIO43188.1"/>
    </source>
</evidence>
<accession>A0A2N9VUM0</accession>
<proteinExistence type="predicted"/>
<protein>
    <submittedName>
        <fullName evidence="1">Uncharacterized protein</fullName>
    </submittedName>
</protein>
<gene>
    <name evidence="1" type="ORF">B5P45_19045</name>
</gene>
<keyword evidence="2" id="KW-1185">Reference proteome</keyword>
<reference evidence="1 2" key="1">
    <citation type="journal article" date="2017" name="Int J Environ Stud">
        <title>Does the Miocene-Pliocene relict legume Oxytropis triphylla form nitrogen-fixing nodules with a combination of bacterial strains?</title>
        <authorList>
            <person name="Safronova V."/>
            <person name="Belimov A."/>
            <person name="Sazanova A."/>
            <person name="Kuznetsova I."/>
            <person name="Popova J."/>
            <person name="Andronov E."/>
            <person name="Verkhozina A."/>
            <person name="Tikhonovich I."/>
        </authorList>
    </citation>
    <scope>NUCLEOTIDE SEQUENCE [LARGE SCALE GENOMIC DNA]</scope>
    <source>
        <strain evidence="1 2">Tri-38</strain>
    </source>
</reference>
<dbReference type="AlphaFoldDB" id="A0A2N9VUM0"/>
<comment type="caution">
    <text evidence="1">The sequence shown here is derived from an EMBL/GenBank/DDBJ whole genome shotgun (WGS) entry which is preliminary data.</text>
</comment>
<dbReference type="EMBL" id="MZMT01000044">
    <property type="protein sequence ID" value="PIO43188.1"/>
    <property type="molecule type" value="Genomic_DNA"/>
</dbReference>
<organism evidence="1 2">
    <name type="scientific">Phyllobacterium zundukense</name>
    <dbReference type="NCBI Taxonomy" id="1867719"/>
    <lineage>
        <taxon>Bacteria</taxon>
        <taxon>Pseudomonadati</taxon>
        <taxon>Pseudomonadota</taxon>
        <taxon>Alphaproteobacteria</taxon>
        <taxon>Hyphomicrobiales</taxon>
        <taxon>Phyllobacteriaceae</taxon>
        <taxon>Phyllobacterium</taxon>
    </lineage>
</organism>
<name>A0A2N9VUM0_9HYPH</name>
<dbReference type="Proteomes" id="UP000232163">
    <property type="component" value="Unassembled WGS sequence"/>
</dbReference>
<evidence type="ECO:0000313" key="2">
    <source>
        <dbReference type="Proteomes" id="UP000232163"/>
    </source>
</evidence>
<sequence length="68" mass="7109">MSCAFRLFRAAPFAASMAVQGSATIGPHLKGRNEMEGGRVQLSCFARNGGAADRGRKLPMAVAGGRSR</sequence>